<feature type="transmembrane region" description="Helical" evidence="2">
    <location>
        <begin position="227"/>
        <end position="245"/>
    </location>
</feature>
<proteinExistence type="predicted"/>
<dbReference type="RefSeq" id="WP_379594346.1">
    <property type="nucleotide sequence ID" value="NZ_JBHTKK010000037.1"/>
</dbReference>
<keyword evidence="2" id="KW-1133">Transmembrane helix</keyword>
<keyword evidence="1" id="KW-0175">Coiled coil</keyword>
<feature type="transmembrane region" description="Helical" evidence="2">
    <location>
        <begin position="175"/>
        <end position="193"/>
    </location>
</feature>
<comment type="caution">
    <text evidence="4">The sequence shown here is derived from an EMBL/GenBank/DDBJ whole genome shotgun (WGS) entry which is preliminary data.</text>
</comment>
<dbReference type="Pfam" id="PF08006">
    <property type="entry name" value="HAAS_TM"/>
    <property type="match status" value="1"/>
</dbReference>
<dbReference type="EMBL" id="JBHTKK010000037">
    <property type="protein sequence ID" value="MFD1068128.1"/>
    <property type="molecule type" value="Genomic_DNA"/>
</dbReference>
<organism evidence="4 5">
    <name type="scientific">Oceanobacillus locisalsi</name>
    <dbReference type="NCBI Taxonomy" id="546107"/>
    <lineage>
        <taxon>Bacteria</taxon>
        <taxon>Bacillati</taxon>
        <taxon>Bacillota</taxon>
        <taxon>Bacilli</taxon>
        <taxon>Bacillales</taxon>
        <taxon>Bacillaceae</taxon>
        <taxon>Oceanobacillus</taxon>
    </lineage>
</organism>
<feature type="transmembrane region" description="Helical" evidence="2">
    <location>
        <begin position="200"/>
        <end position="221"/>
    </location>
</feature>
<evidence type="ECO:0000259" key="3">
    <source>
        <dbReference type="Pfam" id="PF08006"/>
    </source>
</evidence>
<keyword evidence="2" id="KW-0472">Membrane</keyword>
<feature type="transmembrane region" description="Helical" evidence="2">
    <location>
        <begin position="79"/>
        <end position="99"/>
    </location>
</feature>
<evidence type="ECO:0000313" key="5">
    <source>
        <dbReference type="Proteomes" id="UP001597041"/>
    </source>
</evidence>
<dbReference type="Gene3D" id="1.10.1900.10">
    <property type="entry name" value="c-terminal domain of poly(a) binding protein"/>
    <property type="match status" value="1"/>
</dbReference>
<evidence type="ECO:0000313" key="4">
    <source>
        <dbReference type="EMBL" id="MFD1068128.1"/>
    </source>
</evidence>
<feature type="coiled-coil region" evidence="1">
    <location>
        <begin position="29"/>
        <end position="56"/>
    </location>
</feature>
<dbReference type="Proteomes" id="UP001597041">
    <property type="component" value="Unassembled WGS sequence"/>
</dbReference>
<evidence type="ECO:0000256" key="1">
    <source>
        <dbReference type="SAM" id="Coils"/>
    </source>
</evidence>
<protein>
    <submittedName>
        <fullName evidence="4">HAAS domain-containing protein</fullName>
    </submittedName>
</protein>
<dbReference type="SUPFAM" id="SSF158560">
    <property type="entry name" value="BH3980-like"/>
    <property type="match status" value="1"/>
</dbReference>
<keyword evidence="5" id="KW-1185">Reference proteome</keyword>
<sequence length="252" mass="28442">MNNQFELSKKSQDFLENLRAYLFWSGKNADEVEDIVKELETHLSEAEKNGKSVEKIIGQSPKEYMEMISNEMTVDYRTWFQYICIIIFGSFSFTIFLDLAEGNLSYSILEIVGHIVIVAVFIATLFPGAKYISTGQHFIKKQGIVIAGIAVLPMVLFVGLIYLNQVIETPVIHFGSARSLAVGIITALFIIGISIWAKSWILIVIIGMFTLPNYFLHITSLQYETQLTLSTIISFGGIGIYFWILSKLEKSK</sequence>
<dbReference type="PANTHER" id="PTHR41307:SF1">
    <property type="entry name" value="MEMBRANE PROTEIN"/>
    <property type="match status" value="1"/>
</dbReference>
<dbReference type="PANTHER" id="PTHR41307">
    <property type="entry name" value="MEMBRANE PROTEIN-RELATED"/>
    <property type="match status" value="1"/>
</dbReference>
<name>A0ABW3NM32_9BACI</name>
<dbReference type="InterPro" id="IPR012963">
    <property type="entry name" value="HAAS_TM"/>
</dbReference>
<evidence type="ECO:0000256" key="2">
    <source>
        <dbReference type="SAM" id="Phobius"/>
    </source>
</evidence>
<feature type="transmembrane region" description="Helical" evidence="2">
    <location>
        <begin position="144"/>
        <end position="163"/>
    </location>
</feature>
<feature type="transmembrane region" description="Helical" evidence="2">
    <location>
        <begin position="111"/>
        <end position="132"/>
    </location>
</feature>
<reference evidence="5" key="1">
    <citation type="journal article" date="2019" name="Int. J. Syst. Evol. Microbiol.">
        <title>The Global Catalogue of Microorganisms (GCM) 10K type strain sequencing project: providing services to taxonomists for standard genome sequencing and annotation.</title>
        <authorList>
            <consortium name="The Broad Institute Genomics Platform"/>
            <consortium name="The Broad Institute Genome Sequencing Center for Infectious Disease"/>
            <person name="Wu L."/>
            <person name="Ma J."/>
        </authorList>
    </citation>
    <scope>NUCLEOTIDE SEQUENCE [LARGE SCALE GENOMIC DNA]</scope>
    <source>
        <strain evidence="5">CCUG 56608</strain>
    </source>
</reference>
<accession>A0ABW3NM32</accession>
<feature type="domain" description="HAAS transmembrane region" evidence="3">
    <location>
        <begin position="96"/>
        <end position="206"/>
    </location>
</feature>
<gene>
    <name evidence="4" type="ORF">ACFQ19_19200</name>
</gene>
<keyword evidence="2" id="KW-0812">Transmembrane</keyword>